<accession>A0A6P1YHQ5</accession>
<reference evidence="2 3" key="1">
    <citation type="submission" date="2020-02" db="EMBL/GenBank/DDBJ databases">
        <authorList>
            <person name="Li G."/>
        </authorList>
    </citation>
    <scope>NUCLEOTIDE SEQUENCE [LARGE SCALE GENOMIC DNA]</scope>
    <source>
        <strain evidence="2 3">DSM 102029</strain>
    </source>
</reference>
<evidence type="ECO:0000259" key="1">
    <source>
        <dbReference type="Pfam" id="PF09361"/>
    </source>
</evidence>
<dbReference type="AlphaFoldDB" id="A0A6P1YHQ5"/>
<organism evidence="2 3">
    <name type="scientific">Ancylobacter pratisalsi</name>
    <dbReference type="NCBI Taxonomy" id="1745854"/>
    <lineage>
        <taxon>Bacteria</taxon>
        <taxon>Pseudomonadati</taxon>
        <taxon>Pseudomonadota</taxon>
        <taxon>Alphaproteobacteria</taxon>
        <taxon>Hyphomicrobiales</taxon>
        <taxon>Xanthobacteraceae</taxon>
        <taxon>Ancylobacter</taxon>
    </lineage>
</organism>
<feature type="domain" description="Phasin" evidence="1">
    <location>
        <begin position="7"/>
        <end position="102"/>
    </location>
</feature>
<dbReference type="RefSeq" id="WP_163073275.1">
    <property type="nucleotide sequence ID" value="NZ_CP048630.1"/>
</dbReference>
<dbReference type="KEGG" id="apra:G3A50_00390"/>
<dbReference type="Proteomes" id="UP000464751">
    <property type="component" value="Chromosome"/>
</dbReference>
<evidence type="ECO:0000313" key="2">
    <source>
        <dbReference type="EMBL" id="QIB32331.1"/>
    </source>
</evidence>
<dbReference type="InterPro" id="IPR018968">
    <property type="entry name" value="Phasin"/>
</dbReference>
<keyword evidence="3" id="KW-1185">Reference proteome</keyword>
<protein>
    <submittedName>
        <fullName evidence="2">Phasin family protein</fullName>
    </submittedName>
</protein>
<sequence>MMQNMDEIQKLGKDNLDNAMKSFGTVSKGVQAIAVEVADYSKKSFEEGTAAAEKLFGAKTLDKAVEIQSAYFKNAYEGFVAQATKMGELYADLAKETYKPYEGMMGKFPGAK</sequence>
<dbReference type="EMBL" id="CP048630">
    <property type="protein sequence ID" value="QIB32331.1"/>
    <property type="molecule type" value="Genomic_DNA"/>
</dbReference>
<name>A0A6P1YHQ5_9HYPH</name>
<evidence type="ECO:0000313" key="3">
    <source>
        <dbReference type="Proteomes" id="UP000464751"/>
    </source>
</evidence>
<proteinExistence type="predicted"/>
<dbReference type="Pfam" id="PF09361">
    <property type="entry name" value="Phasin_2"/>
    <property type="match status" value="1"/>
</dbReference>
<gene>
    <name evidence="2" type="ORF">G3A50_00390</name>
</gene>